<organism evidence="1 2">
    <name type="scientific">Nepenthes gracilis</name>
    <name type="common">Slender pitcher plant</name>
    <dbReference type="NCBI Taxonomy" id="150966"/>
    <lineage>
        <taxon>Eukaryota</taxon>
        <taxon>Viridiplantae</taxon>
        <taxon>Streptophyta</taxon>
        <taxon>Embryophyta</taxon>
        <taxon>Tracheophyta</taxon>
        <taxon>Spermatophyta</taxon>
        <taxon>Magnoliopsida</taxon>
        <taxon>eudicotyledons</taxon>
        <taxon>Gunneridae</taxon>
        <taxon>Pentapetalae</taxon>
        <taxon>Caryophyllales</taxon>
        <taxon>Nepenthaceae</taxon>
        <taxon>Nepenthes</taxon>
    </lineage>
</organism>
<evidence type="ECO:0000313" key="2">
    <source>
        <dbReference type="Proteomes" id="UP001279734"/>
    </source>
</evidence>
<accession>A0AAD3SJD8</accession>
<dbReference type="AlphaFoldDB" id="A0AAD3SJD8"/>
<evidence type="ECO:0000313" key="1">
    <source>
        <dbReference type="EMBL" id="GMH11764.1"/>
    </source>
</evidence>
<sequence>MKAERVRDDSVVAVTVNCRNRNQRDTPMLSLKRDWIRQGGGQLCTDLWFKMGMDYAASQQDIDGKAITHLS</sequence>
<name>A0AAD3SJD8_NEPGR</name>
<reference evidence="1" key="1">
    <citation type="submission" date="2023-05" db="EMBL/GenBank/DDBJ databases">
        <title>Nepenthes gracilis genome sequencing.</title>
        <authorList>
            <person name="Fukushima K."/>
        </authorList>
    </citation>
    <scope>NUCLEOTIDE SEQUENCE</scope>
    <source>
        <strain evidence="1">SING2019-196</strain>
    </source>
</reference>
<dbReference type="EMBL" id="BSYO01000011">
    <property type="protein sequence ID" value="GMH11764.1"/>
    <property type="molecule type" value="Genomic_DNA"/>
</dbReference>
<proteinExistence type="predicted"/>
<protein>
    <submittedName>
        <fullName evidence="1">Uncharacterized protein</fullName>
    </submittedName>
</protein>
<dbReference type="Proteomes" id="UP001279734">
    <property type="component" value="Unassembled WGS sequence"/>
</dbReference>
<gene>
    <name evidence="1" type="ORF">Nepgr_013605</name>
</gene>
<keyword evidence="2" id="KW-1185">Reference proteome</keyword>
<comment type="caution">
    <text evidence="1">The sequence shown here is derived from an EMBL/GenBank/DDBJ whole genome shotgun (WGS) entry which is preliminary data.</text>
</comment>